<dbReference type="GO" id="GO:0015344">
    <property type="term" value="F:siderophore uptake transmembrane transporter activity"/>
    <property type="evidence" value="ECO:0007669"/>
    <property type="project" value="TreeGrafter"/>
</dbReference>
<dbReference type="RefSeq" id="WP_346822798.1">
    <property type="nucleotide sequence ID" value="NZ_JBDKWZ010000011.1"/>
</dbReference>
<evidence type="ECO:0000256" key="11">
    <source>
        <dbReference type="RuleBase" id="RU003357"/>
    </source>
</evidence>
<keyword evidence="6 11" id="KW-0798">TonB box</keyword>
<organism evidence="14 15">
    <name type="scientific">Rapidithrix thailandica</name>
    <dbReference type="NCBI Taxonomy" id="413964"/>
    <lineage>
        <taxon>Bacteria</taxon>
        <taxon>Pseudomonadati</taxon>
        <taxon>Bacteroidota</taxon>
        <taxon>Cytophagia</taxon>
        <taxon>Cytophagales</taxon>
        <taxon>Flammeovirgaceae</taxon>
        <taxon>Rapidithrix</taxon>
    </lineage>
</organism>
<evidence type="ECO:0000313" key="14">
    <source>
        <dbReference type="EMBL" id="MEN7550021.1"/>
    </source>
</evidence>
<name>A0AAW9SAP4_9BACT</name>
<dbReference type="Pfam" id="PF00593">
    <property type="entry name" value="TonB_dep_Rec_b-barrel"/>
    <property type="match status" value="1"/>
</dbReference>
<sequence>MTKKDRLPYWLSSKVLLTSLVLWWMNGLPLYAQVKTVVQIVAENSASPLAGVTLHALAPAKKSGWLTDTQGKAYLNISEPVNVKISYLGYLTIERQIVPGSSVVIQLEEDILGLDEVVVTGSFTPTTSSQALHSVKKIGAATIEAKGAVNLADVLQTQLNLKIIQDDVLGSRVVMQGISGPNVKILIDGVPVVNGSGGNFDLSQLNMNNVERVEIVEGPLSVQYGTNALAGTINIITKSYQENESLVSSSTYYESVGQYNVDVALAKGWKNLSVSAGGGRNRFDGFSSSGERNQDWIPRTQYLANAKVNYHFKSLHVTGSFDHMWQKAISHGDASGAFNSKTGKLSLIADDHYFKTYRLNSALIVNGHLSDKQYINIVNGVSRYTQAKQKYLQDIVADIKWISTEEADHDTSSFITWTSRGTYVYGNSKKKKGLYLTVGYELSRNSAQGGKIRSGTGVNVNDYGVFTALEIPVGNKLKIQPALRYTYSNKYDSKEINFLNTHLPLLPSFNLKYHIDPHLDFRFSYGQGYRTPSVRELYYEFINANHYIVGNAKLQAEIGHNINFSGSWRSTFGSGISVVVTPSVFLTSIDNKIELVRITDRTSLPKDVPKNVPVARTYANIKNFKSFGFNLNAKLVSSGGIQLSPGFGLLSRSGSESDYAFYTSYEMNLNASYFLKPFDVKFNIFYKYNGRITEFAKNEEGAIGVLTLEAYNTLDFTLSKSLWKGRVFTSIGAKNLFDVTDISLIGDGSKGLVSQTGRESYYPISWGRTFFIKFNYTIH</sequence>
<evidence type="ECO:0000256" key="8">
    <source>
        <dbReference type="ARBA" id="ARBA00023170"/>
    </source>
</evidence>
<dbReference type="InterPro" id="IPR000531">
    <property type="entry name" value="Beta-barrel_TonB"/>
</dbReference>
<keyword evidence="4 10" id="KW-0812">Transmembrane</keyword>
<dbReference type="Gene3D" id="2.170.130.10">
    <property type="entry name" value="TonB-dependent receptor, plug domain"/>
    <property type="match status" value="1"/>
</dbReference>
<dbReference type="PANTHER" id="PTHR30069">
    <property type="entry name" value="TONB-DEPENDENT OUTER MEMBRANE RECEPTOR"/>
    <property type="match status" value="1"/>
</dbReference>
<evidence type="ECO:0000256" key="9">
    <source>
        <dbReference type="ARBA" id="ARBA00023237"/>
    </source>
</evidence>
<keyword evidence="3 10" id="KW-1134">Transmembrane beta strand</keyword>
<evidence type="ECO:0000256" key="10">
    <source>
        <dbReference type="PROSITE-ProRule" id="PRU01360"/>
    </source>
</evidence>
<dbReference type="GO" id="GO:0044718">
    <property type="term" value="P:siderophore transmembrane transport"/>
    <property type="evidence" value="ECO:0007669"/>
    <property type="project" value="TreeGrafter"/>
</dbReference>
<evidence type="ECO:0000256" key="3">
    <source>
        <dbReference type="ARBA" id="ARBA00022452"/>
    </source>
</evidence>
<dbReference type="EMBL" id="JBDKWZ010000011">
    <property type="protein sequence ID" value="MEN7550021.1"/>
    <property type="molecule type" value="Genomic_DNA"/>
</dbReference>
<evidence type="ECO:0000256" key="6">
    <source>
        <dbReference type="ARBA" id="ARBA00023077"/>
    </source>
</evidence>
<reference evidence="14 15" key="1">
    <citation type="submission" date="2024-04" db="EMBL/GenBank/DDBJ databases">
        <title>Novel genus in family Flammeovirgaceae.</title>
        <authorList>
            <person name="Nguyen T.H."/>
            <person name="Vuong T.Q."/>
            <person name="Le H."/>
            <person name="Kim S.-G."/>
        </authorList>
    </citation>
    <scope>NUCLEOTIDE SEQUENCE [LARGE SCALE GENOMIC DNA]</scope>
    <source>
        <strain evidence="14 15">JCM 23209</strain>
    </source>
</reference>
<dbReference type="PROSITE" id="PS52016">
    <property type="entry name" value="TONB_DEPENDENT_REC_3"/>
    <property type="match status" value="1"/>
</dbReference>
<accession>A0AAW9SAP4</accession>
<comment type="caution">
    <text evidence="14">The sequence shown here is derived from an EMBL/GenBank/DDBJ whole genome shotgun (WGS) entry which is preliminary data.</text>
</comment>
<dbReference type="InterPro" id="IPR039426">
    <property type="entry name" value="TonB-dep_rcpt-like"/>
</dbReference>
<keyword evidence="8 14" id="KW-0675">Receptor</keyword>
<evidence type="ECO:0000256" key="7">
    <source>
        <dbReference type="ARBA" id="ARBA00023136"/>
    </source>
</evidence>
<comment type="similarity">
    <text evidence="10 11">Belongs to the TonB-dependent receptor family.</text>
</comment>
<evidence type="ECO:0000256" key="2">
    <source>
        <dbReference type="ARBA" id="ARBA00022448"/>
    </source>
</evidence>
<evidence type="ECO:0000313" key="15">
    <source>
        <dbReference type="Proteomes" id="UP001403385"/>
    </source>
</evidence>
<dbReference type="AlphaFoldDB" id="A0AAW9SAP4"/>
<gene>
    <name evidence="14" type="ORF">AAG747_19005</name>
</gene>
<evidence type="ECO:0000256" key="4">
    <source>
        <dbReference type="ARBA" id="ARBA00022692"/>
    </source>
</evidence>
<keyword evidence="5" id="KW-0732">Signal</keyword>
<feature type="domain" description="TonB-dependent receptor plug" evidence="13">
    <location>
        <begin position="131"/>
        <end position="232"/>
    </location>
</feature>
<dbReference type="PANTHER" id="PTHR30069:SF29">
    <property type="entry name" value="HEMOGLOBIN AND HEMOGLOBIN-HAPTOGLOBIN-BINDING PROTEIN 1-RELATED"/>
    <property type="match status" value="1"/>
</dbReference>
<keyword evidence="9 10" id="KW-0998">Cell outer membrane</keyword>
<keyword evidence="15" id="KW-1185">Reference proteome</keyword>
<protein>
    <submittedName>
        <fullName evidence="14">TonB-dependent receptor</fullName>
    </submittedName>
</protein>
<evidence type="ECO:0000256" key="5">
    <source>
        <dbReference type="ARBA" id="ARBA00022729"/>
    </source>
</evidence>
<proteinExistence type="inferred from homology"/>
<dbReference type="InterPro" id="IPR012910">
    <property type="entry name" value="Plug_dom"/>
</dbReference>
<dbReference type="InterPro" id="IPR037066">
    <property type="entry name" value="Plug_dom_sf"/>
</dbReference>
<evidence type="ECO:0000259" key="12">
    <source>
        <dbReference type="Pfam" id="PF00593"/>
    </source>
</evidence>
<dbReference type="Proteomes" id="UP001403385">
    <property type="component" value="Unassembled WGS sequence"/>
</dbReference>
<keyword evidence="2 10" id="KW-0813">Transport</keyword>
<dbReference type="SUPFAM" id="SSF56935">
    <property type="entry name" value="Porins"/>
    <property type="match status" value="1"/>
</dbReference>
<evidence type="ECO:0000259" key="13">
    <source>
        <dbReference type="Pfam" id="PF07715"/>
    </source>
</evidence>
<dbReference type="InterPro" id="IPR036942">
    <property type="entry name" value="Beta-barrel_TonB_sf"/>
</dbReference>
<comment type="subcellular location">
    <subcellularLocation>
        <location evidence="1 10">Cell outer membrane</location>
        <topology evidence="1 10">Multi-pass membrane protein</topology>
    </subcellularLocation>
</comment>
<dbReference type="Gene3D" id="2.40.170.20">
    <property type="entry name" value="TonB-dependent receptor, beta-barrel domain"/>
    <property type="match status" value="1"/>
</dbReference>
<keyword evidence="7 10" id="KW-0472">Membrane</keyword>
<evidence type="ECO:0000256" key="1">
    <source>
        <dbReference type="ARBA" id="ARBA00004571"/>
    </source>
</evidence>
<dbReference type="GO" id="GO:0009279">
    <property type="term" value="C:cell outer membrane"/>
    <property type="evidence" value="ECO:0007669"/>
    <property type="project" value="UniProtKB-SubCell"/>
</dbReference>
<dbReference type="Pfam" id="PF07715">
    <property type="entry name" value="Plug"/>
    <property type="match status" value="1"/>
</dbReference>
<feature type="domain" description="TonB-dependent receptor-like beta-barrel" evidence="12">
    <location>
        <begin position="286"/>
        <end position="736"/>
    </location>
</feature>